<dbReference type="AlphaFoldDB" id="A0A6E8V8U8"/>
<reference key="1">
    <citation type="journal article" date="2019" name="Genes (Basel)">
        <title>A High-Quality De novo Genome Assembly from a Single Mosquito Using PacBio Sequencing.</title>
        <authorList>
            <person name="Kingan S.B."/>
            <person name="Heaton H."/>
            <person name="Cudini J."/>
            <person name="Lambert C.C."/>
            <person name="Baybayan P."/>
            <person name="Galvin B.D."/>
            <person name="Durbin R."/>
            <person name="Korlach J."/>
            <person name="Lawniczak M.K.N."/>
        </authorList>
    </citation>
    <scope>NUCLEOTIDE SEQUENCE [LARGE SCALE GENOMIC DNA]</scope>
    <source>
        <strain>Mali-NIH</strain>
    </source>
</reference>
<organism evidence="5 6">
    <name type="scientific">Anopheles coluzzii</name>
    <name type="common">African malaria mosquito</name>
    <dbReference type="NCBI Taxonomy" id="1518534"/>
    <lineage>
        <taxon>Eukaryota</taxon>
        <taxon>Metazoa</taxon>
        <taxon>Ecdysozoa</taxon>
        <taxon>Arthropoda</taxon>
        <taxon>Hexapoda</taxon>
        <taxon>Insecta</taxon>
        <taxon>Pterygota</taxon>
        <taxon>Neoptera</taxon>
        <taxon>Endopterygota</taxon>
        <taxon>Diptera</taxon>
        <taxon>Nematocera</taxon>
        <taxon>Culicoidea</taxon>
        <taxon>Culicidae</taxon>
        <taxon>Anophelinae</taxon>
        <taxon>Anopheles</taxon>
    </lineage>
</organism>
<reference evidence="5" key="2">
    <citation type="submission" date="2020-05" db="UniProtKB">
        <authorList>
            <consortium name="EnsemblMetazoa"/>
        </authorList>
    </citation>
    <scope>IDENTIFICATION</scope>
    <source>
        <strain evidence="5">Ngousso</strain>
    </source>
</reference>
<dbReference type="VEuPathDB" id="VectorBase:ACON2_041726"/>
<dbReference type="VEuPathDB" id="VectorBase:ACON000615"/>
<name>A0A6E8V8U8_ANOCL</name>
<dbReference type="InterPro" id="IPR006597">
    <property type="entry name" value="Sel1-like"/>
</dbReference>
<feature type="chain" id="PRO_5026059611" evidence="4">
    <location>
        <begin position="29"/>
        <end position="849"/>
    </location>
</feature>
<feature type="region of interest" description="Disordered" evidence="2">
    <location>
        <begin position="164"/>
        <end position="186"/>
    </location>
</feature>
<keyword evidence="3" id="KW-1133">Transmembrane helix</keyword>
<keyword evidence="6" id="KW-1185">Reference proteome</keyword>
<feature type="compositionally biased region" description="Low complexity" evidence="2">
    <location>
        <begin position="776"/>
        <end position="790"/>
    </location>
</feature>
<feature type="compositionally biased region" description="Low complexity" evidence="2">
    <location>
        <begin position="803"/>
        <end position="814"/>
    </location>
</feature>
<feature type="region of interest" description="Disordered" evidence="2">
    <location>
        <begin position="772"/>
        <end position="849"/>
    </location>
</feature>
<sequence>MMWLGGSRCHTFPALLLLLLVTVTAVASEADGTNVDKVPLKAATPGQQEDNAGGEDGKARPTAAPPTGERVESPVPSGTNQQRKAAEGLIDGLGGEERKGDAEQQQQHPWEKLDLDTIKLVQITDFSKEKDNKKIPAVLYDILEVQKRLIQNIVTEIEEIEQQQEAEAGAQGLGPDSAAGPPSEEAVEAQQIYEHAIGVLNRTKVDRLLGHKLMVEAAGKGHPLARSHVAWAQLLGNPVPLDIESAKRTFLELAADGLPDAQMGLGFMYSAGIGFNVSQAKALLYYTLAAAGENSWAQMALGYRYWAGVGVPNSCETALDYYRKVATKVASQVTFSGGAAVHRIRLLDEVDNSGPSSGILDNDLIDYYQLLADKGDVQAQVGLGQLHYQGGRGIPLDHQRALQYFSQAANAGNAVAMAFLGKIYLEGSDNIKADNETAFKYFKKAADLGNPVGQSGLGIMYLHGKGVRKDTGKALKYFAKAADQGWVDGQLQLGNMYYSGIGVQRDFKLAIKYFSLASQSGHVLAFYNLGQMHAIGLGMIRSCPTAVELFKNVAERGKWADRLMSGYQDYRSYRFEESFMQYALLSEMGYEVAQSNAGFLLDREEVNLFKDRGEELVRALQYWGRAAAQGYSAAQVKLGDYHYYGMGTLIDYEMAASHYRMASEQQNNAQAMFNLGYMHEQGLGMKKDIHLAKRCYDLAADSSVDAKVPVTLALIKLQLLFKLESLKETPLKIIFNLDENIASNWDLYLITVITILCGAVLYFRRPVPRAPPAPNQTGAATTTGGSSQQAPPSPARTDRDDAPATPAAPSGSTGEQEHRAAASARNATAENRANRNTEPADATLNENVE</sequence>
<evidence type="ECO:0000256" key="4">
    <source>
        <dbReference type="SAM" id="SignalP"/>
    </source>
</evidence>
<dbReference type="VEuPathDB" id="VectorBase:ACMO_012824"/>
<evidence type="ECO:0000256" key="2">
    <source>
        <dbReference type="SAM" id="MobiDB-lite"/>
    </source>
</evidence>
<comment type="similarity">
    <text evidence="1">Belongs to the sel-1 family.</text>
</comment>
<feature type="compositionally biased region" description="Low complexity" evidence="2">
    <location>
        <begin position="821"/>
        <end position="837"/>
    </location>
</feature>
<feature type="region of interest" description="Disordered" evidence="2">
    <location>
        <begin position="37"/>
        <end position="84"/>
    </location>
</feature>
<dbReference type="EnsemblMetazoa" id="ACON000615-RA">
    <property type="protein sequence ID" value="ACON000615-PA"/>
    <property type="gene ID" value="ACON000615"/>
</dbReference>
<keyword evidence="3" id="KW-0472">Membrane</keyword>
<dbReference type="GO" id="GO:0036503">
    <property type="term" value="P:ERAD pathway"/>
    <property type="evidence" value="ECO:0007669"/>
    <property type="project" value="TreeGrafter"/>
</dbReference>
<evidence type="ECO:0000256" key="3">
    <source>
        <dbReference type="SAM" id="Phobius"/>
    </source>
</evidence>
<evidence type="ECO:0000313" key="6">
    <source>
        <dbReference type="Proteomes" id="UP001105220"/>
    </source>
</evidence>
<dbReference type="GO" id="GO:0005789">
    <property type="term" value="C:endoplasmic reticulum membrane"/>
    <property type="evidence" value="ECO:0007669"/>
    <property type="project" value="TreeGrafter"/>
</dbReference>
<dbReference type="SMART" id="SM00671">
    <property type="entry name" value="SEL1"/>
    <property type="match status" value="11"/>
</dbReference>
<accession>A0A6E8V8U8</accession>
<evidence type="ECO:0000313" key="5">
    <source>
        <dbReference type="EnsemblMetazoa" id="ACON000615-PA"/>
    </source>
</evidence>
<feature type="transmembrane region" description="Helical" evidence="3">
    <location>
        <begin position="745"/>
        <end position="763"/>
    </location>
</feature>
<dbReference type="Gene3D" id="1.25.40.10">
    <property type="entry name" value="Tetratricopeptide repeat domain"/>
    <property type="match status" value="3"/>
</dbReference>
<evidence type="ECO:0000256" key="1">
    <source>
        <dbReference type="ARBA" id="ARBA00038101"/>
    </source>
</evidence>
<protein>
    <submittedName>
        <fullName evidence="5">Uncharacterized protein</fullName>
    </submittedName>
</protein>
<keyword evidence="3" id="KW-0812">Transmembrane</keyword>
<dbReference type="PANTHER" id="PTHR11102:SF147">
    <property type="entry name" value="SEL1L ADAPTOR SUBUNIT OF ERAD E3 UBIQUITIN LIGASE"/>
    <property type="match status" value="1"/>
</dbReference>
<keyword evidence="4" id="KW-0732">Signal</keyword>
<dbReference type="InterPro" id="IPR050767">
    <property type="entry name" value="Sel1_AlgK"/>
</dbReference>
<dbReference type="CTD" id="42806"/>
<proteinExistence type="inferred from homology"/>
<dbReference type="PANTHER" id="PTHR11102">
    <property type="entry name" value="SEL-1-LIKE PROTEIN"/>
    <property type="match status" value="1"/>
</dbReference>
<dbReference type="Proteomes" id="UP001105220">
    <property type="component" value="Unplaced"/>
</dbReference>
<dbReference type="GeneID" id="120948319"/>
<dbReference type="InterPro" id="IPR011990">
    <property type="entry name" value="TPR-like_helical_dom_sf"/>
</dbReference>
<dbReference type="RefSeq" id="XP_040220464.2">
    <property type="nucleotide sequence ID" value="XM_040364530.2"/>
</dbReference>
<dbReference type="KEGG" id="acoz:120948319"/>
<feature type="signal peptide" evidence="4">
    <location>
        <begin position="1"/>
        <end position="28"/>
    </location>
</feature>
<dbReference type="SUPFAM" id="SSF81901">
    <property type="entry name" value="HCP-like"/>
    <property type="match status" value="3"/>
</dbReference>
<dbReference type="Pfam" id="PF08238">
    <property type="entry name" value="Sel1"/>
    <property type="match status" value="10"/>
</dbReference>